<organism evidence="1 2">
    <name type="scientific">Dysgonomonas hofstadii</name>
    <dbReference type="NCBI Taxonomy" id="637886"/>
    <lineage>
        <taxon>Bacteria</taxon>
        <taxon>Pseudomonadati</taxon>
        <taxon>Bacteroidota</taxon>
        <taxon>Bacteroidia</taxon>
        <taxon>Bacteroidales</taxon>
        <taxon>Dysgonomonadaceae</taxon>
        <taxon>Dysgonomonas</taxon>
    </lineage>
</organism>
<comment type="caution">
    <text evidence="1">The sequence shown here is derived from an EMBL/GenBank/DDBJ whole genome shotgun (WGS) entry which is preliminary data.</text>
</comment>
<reference evidence="1 2" key="1">
    <citation type="submission" date="2020-08" db="EMBL/GenBank/DDBJ databases">
        <title>Genomic Encyclopedia of Type Strains, Phase IV (KMG-IV): sequencing the most valuable type-strain genomes for metagenomic binning, comparative biology and taxonomic classification.</title>
        <authorList>
            <person name="Goeker M."/>
        </authorList>
    </citation>
    <scope>NUCLEOTIDE SEQUENCE [LARGE SCALE GENOMIC DNA]</scope>
    <source>
        <strain evidence="1 2">DSM 104969</strain>
    </source>
</reference>
<dbReference type="Proteomes" id="UP000555103">
    <property type="component" value="Unassembled WGS sequence"/>
</dbReference>
<gene>
    <name evidence="1" type="ORF">GGR21_001112</name>
</gene>
<evidence type="ECO:0000313" key="2">
    <source>
        <dbReference type="Proteomes" id="UP000555103"/>
    </source>
</evidence>
<dbReference type="InterPro" id="IPR024227">
    <property type="entry name" value="DUF3795"/>
</dbReference>
<dbReference type="GO" id="GO:0006508">
    <property type="term" value="P:proteolysis"/>
    <property type="evidence" value="ECO:0007669"/>
    <property type="project" value="UniProtKB-KW"/>
</dbReference>
<evidence type="ECO:0000313" key="1">
    <source>
        <dbReference type="EMBL" id="MBB4035223.1"/>
    </source>
</evidence>
<proteinExistence type="predicted"/>
<keyword evidence="2" id="KW-1185">Reference proteome</keyword>
<keyword evidence="1" id="KW-0645">Protease</keyword>
<keyword evidence="1" id="KW-0378">Hydrolase</keyword>
<dbReference type="Pfam" id="PF12675">
    <property type="entry name" value="DUF3795"/>
    <property type="match status" value="1"/>
</dbReference>
<protein>
    <submittedName>
        <fullName evidence="1">Membrane protease subunit (Stomatin/prohibitin family)</fullName>
    </submittedName>
</protein>
<sequence length="135" mass="15530">MNNWDEKLIAPCGINCGVCYVYLRSSKPCPGCNGLNENKPKHCVTCGISNCEKLVETGTRFCYNCEKFPCIRLRRMDVRYSQNYHISLIENLRNIQVNGSKIFMKAESIKWTCPHCNKIRSMHKTVCTTCNKKLV</sequence>
<dbReference type="RefSeq" id="WP_183306162.1">
    <property type="nucleotide sequence ID" value="NZ_JACIEP010000003.1"/>
</dbReference>
<dbReference type="AlphaFoldDB" id="A0A840CU56"/>
<accession>A0A840CU56</accession>
<dbReference type="GO" id="GO:0008233">
    <property type="term" value="F:peptidase activity"/>
    <property type="evidence" value="ECO:0007669"/>
    <property type="project" value="UniProtKB-KW"/>
</dbReference>
<name>A0A840CU56_9BACT</name>
<dbReference type="EMBL" id="JACIEP010000003">
    <property type="protein sequence ID" value="MBB4035223.1"/>
    <property type="molecule type" value="Genomic_DNA"/>
</dbReference>